<dbReference type="AlphaFoldDB" id="A0AAX1MZ52"/>
<dbReference type="Pfam" id="PF14390">
    <property type="entry name" value="DUF4420"/>
    <property type="match status" value="1"/>
</dbReference>
<dbReference type="RefSeq" id="WP_169663053.1">
    <property type="nucleotide sequence ID" value="NZ_CP076132.1"/>
</dbReference>
<accession>A0AAX1MZ52</accession>
<reference evidence="1 2" key="1">
    <citation type="submission" date="2021-05" db="EMBL/GenBank/DDBJ databases">
        <title>Comparative genomic studies on the polysaccharide-degrading batcterial strains of the Flammeovirga genus.</title>
        <authorList>
            <person name="Zewei F."/>
            <person name="Zheng Z."/>
            <person name="Yu L."/>
            <person name="Ruyue G."/>
            <person name="Yanhong M."/>
            <person name="Yuanyuan C."/>
            <person name="Jingyan G."/>
            <person name="Wenjun H."/>
        </authorList>
    </citation>
    <scope>NUCLEOTIDE SEQUENCE [LARGE SCALE GENOMIC DNA]</scope>
    <source>
        <strain evidence="1 2">NBRC:100898</strain>
    </source>
</reference>
<dbReference type="InterPro" id="IPR025534">
    <property type="entry name" value="DUF4420"/>
</dbReference>
<proteinExistence type="predicted"/>
<dbReference type="EMBL" id="CP076132">
    <property type="protein sequence ID" value="QWG00555.1"/>
    <property type="molecule type" value="Genomic_DNA"/>
</dbReference>
<organism evidence="1 2">
    <name type="scientific">Flammeovirga yaeyamensis</name>
    <dbReference type="NCBI Taxonomy" id="367791"/>
    <lineage>
        <taxon>Bacteria</taxon>
        <taxon>Pseudomonadati</taxon>
        <taxon>Bacteroidota</taxon>
        <taxon>Cytophagia</taxon>
        <taxon>Cytophagales</taxon>
        <taxon>Flammeovirgaceae</taxon>
        <taxon>Flammeovirga</taxon>
    </lineage>
</organism>
<dbReference type="KEGG" id="fya:KMW28_12925"/>
<sequence length="328" mass="38038">MKYRIKEIFEQQTNQSELEVDFITNKINSSQSVNISIGTILITGAKTLVIDLSDSVSVNDEMLKSFKGVTIQKIIRKDSRNNITFILQDSTLYDIFCLFINDVVEECNDKENEQEIITIIYRKITKWSQLFGKVRKGGLTPNQQVGLYGELLFIKLLLKEKIDSFDVIKSWVGPQGDNQDFFINNSAVEIKTSIKNHPLIKISNEYQLDKTNRENLHLVLFELDRKNNDDNTLPSLIYEIEHLLEHDSLIEGFYSNLEIIGYHPSDDKLYSNTSYYEKNILTYEVTDEFPKILSSNTNKQIVNISYEIELSAIQNYIIDNNKPFDIYL</sequence>
<keyword evidence="2" id="KW-1185">Reference proteome</keyword>
<gene>
    <name evidence="1" type="ORF">KMW28_12925</name>
</gene>
<protein>
    <submittedName>
        <fullName evidence="1">PD-(D/E)XK motif protein</fullName>
    </submittedName>
</protein>
<dbReference type="Proteomes" id="UP000678679">
    <property type="component" value="Chromosome 1"/>
</dbReference>
<name>A0AAX1MZ52_9BACT</name>
<evidence type="ECO:0000313" key="2">
    <source>
        <dbReference type="Proteomes" id="UP000678679"/>
    </source>
</evidence>
<evidence type="ECO:0000313" key="1">
    <source>
        <dbReference type="EMBL" id="QWG00555.1"/>
    </source>
</evidence>